<organism evidence="2 3">
    <name type="scientific">Algoriphagus locisalis</name>
    <dbReference type="NCBI Taxonomy" id="305507"/>
    <lineage>
        <taxon>Bacteria</taxon>
        <taxon>Pseudomonadati</taxon>
        <taxon>Bacteroidota</taxon>
        <taxon>Cytophagia</taxon>
        <taxon>Cytophagales</taxon>
        <taxon>Cyclobacteriaceae</taxon>
        <taxon>Algoriphagus</taxon>
    </lineage>
</organism>
<feature type="domain" description="FAD-dependent urate hydroxylase HpyO/Asp monooxygenase CreE-like FAD/NAD(P)-binding" evidence="1">
    <location>
        <begin position="12"/>
        <end position="181"/>
    </location>
</feature>
<dbReference type="OrthoDB" id="6309046at2"/>
<name>A0A1I7BY20_9BACT</name>
<evidence type="ECO:0000313" key="2">
    <source>
        <dbReference type="EMBL" id="SFT92083.1"/>
    </source>
</evidence>
<accession>A0A1I7BY20</accession>
<evidence type="ECO:0000259" key="1">
    <source>
        <dbReference type="Pfam" id="PF13454"/>
    </source>
</evidence>
<dbReference type="PANTHER" id="PTHR40254">
    <property type="entry name" value="BLR0577 PROTEIN"/>
    <property type="match status" value="1"/>
</dbReference>
<dbReference type="RefSeq" id="WP_091694270.1">
    <property type="nucleotide sequence ID" value="NZ_FPBF01000003.1"/>
</dbReference>
<dbReference type="InterPro" id="IPR052189">
    <property type="entry name" value="L-asp_N-monooxygenase_NS-form"/>
</dbReference>
<dbReference type="STRING" id="305507.SAMN04489724_2839"/>
<dbReference type="AlphaFoldDB" id="A0A1I7BY20"/>
<sequence>MTEEEIKVKIGIIGLGPKGLYGLERLLANLVKGKEAIPIEIHLFNKSNSFGAGDIYRVDQPGFLMMNYVNGYINMWPDQLPEPIVSHPKSFVEWLRDHNHEFPEASAYTFSSRATVGRYLTEGFNALIDACPSYISLIKHVGEVKDIDKSDDHYHISYQESSSGSEFMEKGFQNILIATGHPCINDPENHSSSNYIDFIYPVTQRLAQVTAGSTVAIKGMGLTFIDAVLALTEGRNGKFKEDNYGILTYLKSGEEPKIIYPFSKSGLPMIPRGNTFGKPLHSPLFFTKESLDFVEALDGKHDFERQILPLIEEEFKAVYYSKLFLSKGLELKLSRDFAEVALQIEHFHEQFPDIIRFDFNSFLEASPTGEDVHSSTLKYIQESILEAEIGIEKSAFAATADLWRHLSESFNELYKFGGLKPQSQRVFLEKYAGHLNRISYGPPIENMKKIEAIAKAGLIDFSFAQNPEISASTTYSLTNKEQKSIQAEFLIDARIPKINLNRCAGGFFGNLIEKGLIHPYTNRQEGRLDYRPGCIAINEKGHPIDETESANSAITFTGTPTEGLTYDNDSLSRKRNDFVSAWAKEVTESVQTIAAQSQLNSNLY</sequence>
<evidence type="ECO:0000313" key="3">
    <source>
        <dbReference type="Proteomes" id="UP000199673"/>
    </source>
</evidence>
<protein>
    <submittedName>
        <fullName evidence="2">Uncharacterized NAD(P)/FAD-binding protein YdhS</fullName>
    </submittedName>
</protein>
<reference evidence="3" key="1">
    <citation type="submission" date="2016-10" db="EMBL/GenBank/DDBJ databases">
        <authorList>
            <person name="Varghese N."/>
            <person name="Submissions S."/>
        </authorList>
    </citation>
    <scope>NUCLEOTIDE SEQUENCE [LARGE SCALE GENOMIC DNA]</scope>
    <source>
        <strain evidence="3">DSM 23445</strain>
    </source>
</reference>
<dbReference type="Pfam" id="PF13454">
    <property type="entry name" value="NAD_binding_9"/>
    <property type="match status" value="1"/>
</dbReference>
<dbReference type="Proteomes" id="UP000199673">
    <property type="component" value="Unassembled WGS sequence"/>
</dbReference>
<gene>
    <name evidence="2" type="ORF">SAMN04489724_2839</name>
</gene>
<keyword evidence="3" id="KW-1185">Reference proteome</keyword>
<dbReference type="InterPro" id="IPR038732">
    <property type="entry name" value="HpyO/CreE_NAD-binding"/>
</dbReference>
<dbReference type="EMBL" id="FPBF01000003">
    <property type="protein sequence ID" value="SFT92083.1"/>
    <property type="molecule type" value="Genomic_DNA"/>
</dbReference>
<dbReference type="PANTHER" id="PTHR40254:SF1">
    <property type="entry name" value="BLR0577 PROTEIN"/>
    <property type="match status" value="1"/>
</dbReference>
<proteinExistence type="predicted"/>